<protein>
    <submittedName>
        <fullName evidence="2">Uncharacterized protein</fullName>
    </submittedName>
</protein>
<dbReference type="Gene3D" id="1.25.40.10">
    <property type="entry name" value="Tetratricopeptide repeat domain"/>
    <property type="match status" value="2"/>
</dbReference>
<dbReference type="Gene3D" id="3.80.10.10">
    <property type="entry name" value="Ribonuclease Inhibitor"/>
    <property type="match status" value="1"/>
</dbReference>
<dbReference type="InterPro" id="IPR011990">
    <property type="entry name" value="TPR-like_helical_dom_sf"/>
</dbReference>
<dbReference type="Proteomes" id="UP000816034">
    <property type="component" value="Unassembled WGS sequence"/>
</dbReference>
<organism evidence="2 3">
    <name type="scientific">Naegleria lovaniensis</name>
    <name type="common">Amoeba</name>
    <dbReference type="NCBI Taxonomy" id="51637"/>
    <lineage>
        <taxon>Eukaryota</taxon>
        <taxon>Discoba</taxon>
        <taxon>Heterolobosea</taxon>
        <taxon>Tetramitia</taxon>
        <taxon>Eutetramitia</taxon>
        <taxon>Vahlkampfiidae</taxon>
        <taxon>Naegleria</taxon>
    </lineage>
</organism>
<name>A0AA88GHG1_NAELO</name>
<reference evidence="2 3" key="1">
    <citation type="journal article" date="2018" name="BMC Genomics">
        <title>The genome of Naegleria lovaniensis, the basis for a comparative approach to unravel pathogenicity factors of the human pathogenic amoeba N. fowleri.</title>
        <authorList>
            <person name="Liechti N."/>
            <person name="Schurch N."/>
            <person name="Bruggmann R."/>
            <person name="Wittwer M."/>
        </authorList>
    </citation>
    <scope>NUCLEOTIDE SEQUENCE [LARGE SCALE GENOMIC DNA]</scope>
    <source>
        <strain evidence="2 3">ATCC 30569</strain>
    </source>
</reference>
<dbReference type="GeneID" id="68102766"/>
<dbReference type="EMBL" id="PYSW02000041">
    <property type="protein sequence ID" value="KAG2374938.1"/>
    <property type="molecule type" value="Genomic_DNA"/>
</dbReference>
<dbReference type="SUPFAM" id="SSF81901">
    <property type="entry name" value="HCP-like"/>
    <property type="match status" value="1"/>
</dbReference>
<dbReference type="InterPro" id="IPR006597">
    <property type="entry name" value="Sel1-like"/>
</dbReference>
<accession>A0AA88GHG1</accession>
<proteinExistence type="inferred from homology"/>
<comment type="similarity">
    <text evidence="1">Belongs to the sel-1 family.</text>
</comment>
<evidence type="ECO:0000313" key="3">
    <source>
        <dbReference type="Proteomes" id="UP000816034"/>
    </source>
</evidence>
<dbReference type="InterPro" id="IPR050767">
    <property type="entry name" value="Sel1_AlgK"/>
</dbReference>
<dbReference type="InterPro" id="IPR032675">
    <property type="entry name" value="LRR_dom_sf"/>
</dbReference>
<dbReference type="SMART" id="SM00671">
    <property type="entry name" value="SEL1"/>
    <property type="match status" value="5"/>
</dbReference>
<dbReference type="Pfam" id="PF08238">
    <property type="entry name" value="Sel1"/>
    <property type="match status" value="5"/>
</dbReference>
<gene>
    <name evidence="2" type="ORF">C9374_010312</name>
</gene>
<evidence type="ECO:0000313" key="2">
    <source>
        <dbReference type="EMBL" id="KAG2374938.1"/>
    </source>
</evidence>
<dbReference type="RefSeq" id="XP_044544112.1">
    <property type="nucleotide sequence ID" value="XM_044685843.1"/>
</dbReference>
<dbReference type="AlphaFoldDB" id="A0AA88GHG1"/>
<comment type="caution">
    <text evidence="2">The sequence shown here is derived from an EMBL/GenBank/DDBJ whole genome shotgun (WGS) entry which is preliminary data.</text>
</comment>
<dbReference type="SUPFAM" id="SSF52047">
    <property type="entry name" value="RNI-like"/>
    <property type="match status" value="1"/>
</dbReference>
<dbReference type="PANTHER" id="PTHR11102">
    <property type="entry name" value="SEL-1-LIKE PROTEIN"/>
    <property type="match status" value="1"/>
</dbReference>
<sequence>MQPLLTRMNHDPTLLDQHNHVQIPEEHTWFEIRFKSHDEEKQELKGLLERMNEKPQVPLQRLFLVNGHLTSDTIRNLDKNGCSKNLQQLELIGTPLDDFTLLHSFLERTSFMKNLRLVGCNLSDEGLKELLGRDNNKFLEKLELLDLTENQLTIDGVLKVFAEHASSLASLKYLFLENNSFDEEEIEMCRSSLKELFPSLEIMLLKKTDFSLGEDEVFTQQLFKSINTVSSLLQQEEEHTEDKDSTTHNGLSAEYMYQLANILENPSILPFESKQVTQLYFKAALADYPPAQYHVGCIFFKNYCVDDTIIYNPIESKFFSKSNRMAHSWFEKAASHGYALALLKLAHFHEFGVSGVEQDDEKAFELTLRAAQSEDCPQAWMQLVKAMEYLTKAAENDHKEAIQLLARIYHHGLPQSSSKEGDGKTVVNDEKALYWFTRLCEIDPENAQAFYMVGVYHMGAFGEFENQDVQEAVRALTCAARLGHGQACYQLGGFWLHIQQNPEMSFFWFREGSRLGNEACVEALKQFTVVDSRNPDL</sequence>
<dbReference type="PANTHER" id="PTHR11102:SF160">
    <property type="entry name" value="ERAD-ASSOCIATED E3 UBIQUITIN-PROTEIN LIGASE COMPONENT HRD3"/>
    <property type="match status" value="1"/>
</dbReference>
<evidence type="ECO:0000256" key="1">
    <source>
        <dbReference type="ARBA" id="ARBA00038101"/>
    </source>
</evidence>
<keyword evidence="3" id="KW-1185">Reference proteome</keyword>